<keyword evidence="1" id="KW-0472">Membrane</keyword>
<name>A0AAE0G2I9_9CHLO</name>
<organism evidence="3 4">
    <name type="scientific">Cymbomonas tetramitiformis</name>
    <dbReference type="NCBI Taxonomy" id="36881"/>
    <lineage>
        <taxon>Eukaryota</taxon>
        <taxon>Viridiplantae</taxon>
        <taxon>Chlorophyta</taxon>
        <taxon>Pyramimonadophyceae</taxon>
        <taxon>Pyramimonadales</taxon>
        <taxon>Pyramimonadaceae</taxon>
        <taxon>Cymbomonas</taxon>
    </lineage>
</organism>
<feature type="transmembrane region" description="Helical" evidence="1">
    <location>
        <begin position="131"/>
        <end position="150"/>
    </location>
</feature>
<evidence type="ECO:0000313" key="4">
    <source>
        <dbReference type="Proteomes" id="UP001190700"/>
    </source>
</evidence>
<reference evidence="3 4" key="1">
    <citation type="journal article" date="2015" name="Genome Biol. Evol.">
        <title>Comparative Genomics of a Bacterivorous Green Alga Reveals Evolutionary Causalities and Consequences of Phago-Mixotrophic Mode of Nutrition.</title>
        <authorList>
            <person name="Burns J.A."/>
            <person name="Paasch A."/>
            <person name="Narechania A."/>
            <person name="Kim E."/>
        </authorList>
    </citation>
    <scope>NUCLEOTIDE SEQUENCE [LARGE SCALE GENOMIC DNA]</scope>
    <source>
        <strain evidence="3 4">PLY_AMNH</strain>
    </source>
</reference>
<feature type="transmembrane region" description="Helical" evidence="1">
    <location>
        <begin position="312"/>
        <end position="333"/>
    </location>
</feature>
<feature type="non-terminal residue" evidence="3">
    <location>
        <position position="1"/>
    </location>
</feature>
<feature type="chain" id="PRO_5042293584" evidence="2">
    <location>
        <begin position="23"/>
        <end position="453"/>
    </location>
</feature>
<dbReference type="Proteomes" id="UP001190700">
    <property type="component" value="Unassembled WGS sequence"/>
</dbReference>
<dbReference type="EMBL" id="LGRX02010509">
    <property type="protein sequence ID" value="KAK3270237.1"/>
    <property type="molecule type" value="Genomic_DNA"/>
</dbReference>
<sequence length="453" mass="50894">AIVWLLFHVARCCTVGFKYALAAPSFLEHQYTSNLKENYKLLEQSLFILGWSDPKYYDVLRREFDEAMAYLDTDLRQIKICFDSPAIAQGFNGEFPMRGQPVIDDTDTNVSALKFCWHTVMLSFGKQQSTLAQIFAGCVSLTLLCAGPFARYLLGIPLLGDTWQAAVCCICLFIGPLVPLIAVTSFAGVTLLSYNRRARAMQILDHLITDGLDMNECFPSLPKDQKDLYNVHRMAPTDQLSQSCVKIDLTDGNNVMALTLSRRILRQVGRRYHSRINQFTILLFVISIMSSAALNFFFIFDPDLFQHSLAADLTLAIFTLYGGSCIALTTWFASQCNDPARYRQRLQRQLLMMSLEMWDLAGTMHENGPSESMKANRMKALRDMLQQADFICGYEEEVSDPVMVLGLPAHYGAILSSVSIIISAMFSAAEGALRQFSQNDATYNEDGLFQPGY</sequence>
<comment type="caution">
    <text evidence="3">The sequence shown here is derived from an EMBL/GenBank/DDBJ whole genome shotgun (WGS) entry which is preliminary data.</text>
</comment>
<dbReference type="AlphaFoldDB" id="A0AAE0G2I9"/>
<keyword evidence="1" id="KW-0812">Transmembrane</keyword>
<feature type="transmembrane region" description="Helical" evidence="1">
    <location>
        <begin position="162"/>
        <end position="192"/>
    </location>
</feature>
<proteinExistence type="predicted"/>
<keyword evidence="1" id="KW-1133">Transmembrane helix</keyword>
<protein>
    <submittedName>
        <fullName evidence="3">Uncharacterized protein</fullName>
    </submittedName>
</protein>
<evidence type="ECO:0000256" key="2">
    <source>
        <dbReference type="SAM" id="SignalP"/>
    </source>
</evidence>
<gene>
    <name evidence="3" type="ORF">CYMTET_21355</name>
</gene>
<accession>A0AAE0G2I9</accession>
<feature type="transmembrane region" description="Helical" evidence="1">
    <location>
        <begin position="279"/>
        <end position="300"/>
    </location>
</feature>
<feature type="signal peptide" evidence="2">
    <location>
        <begin position="1"/>
        <end position="22"/>
    </location>
</feature>
<evidence type="ECO:0000313" key="3">
    <source>
        <dbReference type="EMBL" id="KAK3270237.1"/>
    </source>
</evidence>
<evidence type="ECO:0000256" key="1">
    <source>
        <dbReference type="SAM" id="Phobius"/>
    </source>
</evidence>
<keyword evidence="2" id="KW-0732">Signal</keyword>
<keyword evidence="4" id="KW-1185">Reference proteome</keyword>